<dbReference type="InterPro" id="IPR004380">
    <property type="entry name" value="Asp_race"/>
</dbReference>
<keyword evidence="4" id="KW-1185">Reference proteome</keyword>
<name>A0ABT6C336_9MICO</name>
<dbReference type="InterPro" id="IPR001920">
    <property type="entry name" value="Asp/Glu_race"/>
</dbReference>
<dbReference type="InterPro" id="IPR015942">
    <property type="entry name" value="Asp/Glu/hydantoin_racemase"/>
</dbReference>
<comment type="caution">
    <text evidence="3">The sequence shown here is derived from an EMBL/GenBank/DDBJ whole genome shotgun (WGS) entry which is preliminary data.</text>
</comment>
<dbReference type="GO" id="GO:0016853">
    <property type="term" value="F:isomerase activity"/>
    <property type="evidence" value="ECO:0007669"/>
    <property type="project" value="UniProtKB-KW"/>
</dbReference>
<keyword evidence="2 3" id="KW-0413">Isomerase</keyword>
<evidence type="ECO:0000313" key="4">
    <source>
        <dbReference type="Proteomes" id="UP001528912"/>
    </source>
</evidence>
<comment type="similarity">
    <text evidence="1">Belongs to the aspartate/glutamate racemases family.</text>
</comment>
<dbReference type="Proteomes" id="UP001528912">
    <property type="component" value="Unassembled WGS sequence"/>
</dbReference>
<dbReference type="PANTHER" id="PTHR21198">
    <property type="entry name" value="GLUTAMATE RACEMASE"/>
    <property type="match status" value="1"/>
</dbReference>
<gene>
    <name evidence="3" type="ORF">P4R38_02395</name>
</gene>
<evidence type="ECO:0000256" key="2">
    <source>
        <dbReference type="ARBA" id="ARBA00023235"/>
    </source>
</evidence>
<dbReference type="NCBIfam" id="TIGR00035">
    <property type="entry name" value="asp_race"/>
    <property type="match status" value="1"/>
</dbReference>
<evidence type="ECO:0000313" key="3">
    <source>
        <dbReference type="EMBL" id="MDF8263095.1"/>
    </source>
</evidence>
<sequence>MSADQGWSSPVVGIMGGLGPLAGATFLRVLTLLTPASSDQEQLDAVLLSHSTTPDRTARIKDASAPDPTPVLLADALRLQAIGAELIAVPCNTAHEFLHGVTAQVDVPMIDIVDVTAAAAVERARSRSGDGSARVGILATDGTRAAGIYARAVRGLGADPVDTTDDEQREVMRIIYGQVKAGLPTDLDALLRLVDAMVERGCTAVVLGCTELSVAYDEHRLSSDARIVDSVDSLARATITRAGRTPLA</sequence>
<dbReference type="Gene3D" id="3.40.50.1860">
    <property type="match status" value="2"/>
</dbReference>
<evidence type="ECO:0000256" key="1">
    <source>
        <dbReference type="ARBA" id="ARBA00007847"/>
    </source>
</evidence>
<dbReference type="EC" id="5.1.1.-" evidence="3"/>
<accession>A0ABT6C336</accession>
<dbReference type="EMBL" id="JAROAV010000008">
    <property type="protein sequence ID" value="MDF8263095.1"/>
    <property type="molecule type" value="Genomic_DNA"/>
</dbReference>
<dbReference type="PANTHER" id="PTHR21198:SF7">
    <property type="entry name" value="ASPARTATE-GLUTAMATE RACEMASE FAMILY"/>
    <property type="match status" value="1"/>
</dbReference>
<reference evidence="3 4" key="1">
    <citation type="submission" date="2023-03" db="EMBL/GenBank/DDBJ databases">
        <title>YIM 133296 draft genome.</title>
        <authorList>
            <person name="Xiong L."/>
        </authorList>
    </citation>
    <scope>NUCLEOTIDE SEQUENCE [LARGE SCALE GENOMIC DNA]</scope>
    <source>
        <strain evidence="3 4">YIM 133296</strain>
    </source>
</reference>
<dbReference type="SUPFAM" id="SSF53681">
    <property type="entry name" value="Aspartate/glutamate racemase"/>
    <property type="match status" value="2"/>
</dbReference>
<dbReference type="Pfam" id="PF01177">
    <property type="entry name" value="Asp_Glu_race"/>
    <property type="match status" value="1"/>
</dbReference>
<organism evidence="3 4">
    <name type="scientific">Luteipulveratus flavus</name>
    <dbReference type="NCBI Taxonomy" id="3031728"/>
    <lineage>
        <taxon>Bacteria</taxon>
        <taxon>Bacillati</taxon>
        <taxon>Actinomycetota</taxon>
        <taxon>Actinomycetes</taxon>
        <taxon>Micrococcales</taxon>
        <taxon>Dermacoccaceae</taxon>
        <taxon>Luteipulveratus</taxon>
    </lineage>
</organism>
<protein>
    <submittedName>
        <fullName evidence="3">Amino acid racemase</fullName>
        <ecNumber evidence="3">5.1.1.-</ecNumber>
    </submittedName>
</protein>
<proteinExistence type="inferred from homology"/>